<sequence length="474" mass="54128">MNTGRRNYSPQAAISKLDLWIIEPQGLKFGSCTADYQFESFGQSLHLNPPQISYRLLPKPNWYSGIPISMVVVANNMRFQPISNSTIEVSVYCNNRIIFTTQSSTIQSIDGQNSISFPFRFVPPSTTSLKLIVTFNYTFESQFLTNSIQTLMQIYPSIVCKLEQKEGFLGYEIENQFPFPISNVTISSGSENEPKKLVAEKLIISEKVFGFIKKTTTFEIRWSLPFANDCVLTCPVKNKNSERRDKVKLQFLEFPKIVKTLSPFEVKIKLMNKTCNKLKGSIQINHHSNEKNKALNESQKFKNNKASFNIPVSLSTPNINPSFMSKSHSNSSLNKGRNRTRNRLRSETSESSLSKMKRNFSEVDEDIFSKGIMMFDCVSLFYELDGNQAKEYKMELISMKDGTLEFPEFLIAVNNFDTQTDKQINMQNNHENDSQNDSGSVLSRVIENAVNYEESQEYQIFKPSEGVISISNDF</sequence>
<dbReference type="AlphaFoldDB" id="A0A1J4J7Q3"/>
<proteinExistence type="predicted"/>
<evidence type="ECO:0000313" key="2">
    <source>
        <dbReference type="EMBL" id="OHS94689.1"/>
    </source>
</evidence>
<dbReference type="VEuPathDB" id="TrichDB:TRFO_39130"/>
<keyword evidence="3" id="KW-1185">Reference proteome</keyword>
<protein>
    <submittedName>
        <fullName evidence="2">Uncharacterized protein</fullName>
    </submittedName>
</protein>
<feature type="region of interest" description="Disordered" evidence="1">
    <location>
        <begin position="321"/>
        <end position="352"/>
    </location>
</feature>
<comment type="caution">
    <text evidence="2">The sequence shown here is derived from an EMBL/GenBank/DDBJ whole genome shotgun (WGS) entry which is preliminary data.</text>
</comment>
<reference evidence="2" key="1">
    <citation type="submission" date="2016-10" db="EMBL/GenBank/DDBJ databases">
        <authorList>
            <person name="Benchimol M."/>
            <person name="Almeida L.G."/>
            <person name="Vasconcelos A.T."/>
            <person name="Perreira-Neves A."/>
            <person name="Rosa I.A."/>
            <person name="Tasca T."/>
            <person name="Bogo M.R."/>
            <person name="de Souza W."/>
        </authorList>
    </citation>
    <scope>NUCLEOTIDE SEQUENCE [LARGE SCALE GENOMIC DNA]</scope>
    <source>
        <strain evidence="2">K</strain>
    </source>
</reference>
<organism evidence="2 3">
    <name type="scientific">Tritrichomonas foetus</name>
    <dbReference type="NCBI Taxonomy" id="1144522"/>
    <lineage>
        <taxon>Eukaryota</taxon>
        <taxon>Metamonada</taxon>
        <taxon>Parabasalia</taxon>
        <taxon>Tritrichomonadida</taxon>
        <taxon>Tritrichomonadidae</taxon>
        <taxon>Tritrichomonas</taxon>
    </lineage>
</organism>
<dbReference type="GeneID" id="94847169"/>
<dbReference type="Proteomes" id="UP000179807">
    <property type="component" value="Unassembled WGS sequence"/>
</dbReference>
<evidence type="ECO:0000313" key="3">
    <source>
        <dbReference type="Proteomes" id="UP000179807"/>
    </source>
</evidence>
<name>A0A1J4J7Q3_9EUKA</name>
<accession>A0A1J4J7Q3</accession>
<evidence type="ECO:0000256" key="1">
    <source>
        <dbReference type="SAM" id="MobiDB-lite"/>
    </source>
</evidence>
<gene>
    <name evidence="2" type="ORF">TRFO_39130</name>
</gene>
<dbReference type="RefSeq" id="XP_068347826.1">
    <property type="nucleotide sequence ID" value="XM_068512465.1"/>
</dbReference>
<dbReference type="EMBL" id="MLAK01001298">
    <property type="protein sequence ID" value="OHS94689.1"/>
    <property type="molecule type" value="Genomic_DNA"/>
</dbReference>
<feature type="compositionally biased region" description="Polar residues" evidence="1">
    <location>
        <begin position="321"/>
        <end position="335"/>
    </location>
</feature>